<dbReference type="GO" id="GO:0006777">
    <property type="term" value="P:Mo-molybdopterin cofactor biosynthetic process"/>
    <property type="evidence" value="ECO:0007669"/>
    <property type="project" value="InterPro"/>
</dbReference>
<dbReference type="SUPFAM" id="SSF54285">
    <property type="entry name" value="MoaD/ThiS"/>
    <property type="match status" value="1"/>
</dbReference>
<dbReference type="PANTHER" id="PTHR33359">
    <property type="entry name" value="MOLYBDOPTERIN SYNTHASE SULFUR CARRIER SUBUNIT"/>
    <property type="match status" value="1"/>
</dbReference>
<dbReference type="Pfam" id="PF02597">
    <property type="entry name" value="ThiS"/>
    <property type="match status" value="1"/>
</dbReference>
<reference evidence="4" key="1">
    <citation type="journal article" date="2020" name="mSystems">
        <title>Genome- and Community-Level Interaction Insights into Carbon Utilization and Element Cycling Functions of Hydrothermarchaeota in Hydrothermal Sediment.</title>
        <authorList>
            <person name="Zhou Z."/>
            <person name="Liu Y."/>
            <person name="Xu W."/>
            <person name="Pan J."/>
            <person name="Luo Z.H."/>
            <person name="Li M."/>
        </authorList>
    </citation>
    <scope>NUCLEOTIDE SEQUENCE [LARGE SCALE GENOMIC DNA]</scope>
    <source>
        <strain evidence="4">HyVt-501</strain>
    </source>
</reference>
<dbReference type="GO" id="GO:1990133">
    <property type="term" value="C:molybdopterin adenylyltransferase complex"/>
    <property type="evidence" value="ECO:0007669"/>
    <property type="project" value="TreeGrafter"/>
</dbReference>
<dbReference type="CDD" id="cd00754">
    <property type="entry name" value="Ubl_MoaD"/>
    <property type="match status" value="1"/>
</dbReference>
<dbReference type="UniPathway" id="UPA00344"/>
<evidence type="ECO:0000313" key="4">
    <source>
        <dbReference type="EMBL" id="HHJ64101.1"/>
    </source>
</evidence>
<evidence type="ECO:0000256" key="2">
    <source>
        <dbReference type="ARBA" id="ARBA00024200"/>
    </source>
</evidence>
<dbReference type="EMBL" id="DRNB01000155">
    <property type="protein sequence ID" value="HHJ64101.1"/>
    <property type="molecule type" value="Genomic_DNA"/>
</dbReference>
<gene>
    <name evidence="4" type="ORF">ENJ61_04250</name>
</gene>
<keyword evidence="1" id="KW-0547">Nucleotide-binding</keyword>
<dbReference type="Proteomes" id="UP000885792">
    <property type="component" value="Unassembled WGS sequence"/>
</dbReference>
<dbReference type="AlphaFoldDB" id="A0A7C5QEI6"/>
<protein>
    <recommendedName>
        <fullName evidence="3">Molybdopterin synthase sulfur carrier subunit</fullName>
    </recommendedName>
</protein>
<accession>A0A7C5QEI6</accession>
<sequence length="78" mass="8704">MPRVIYFSVVREGAGRSEEDIEFSGQVGDLRKLLKERYPQLGDIIEQVRFAVDNEYVGDDYSLRGNETVAVIPPVSGG</sequence>
<comment type="caution">
    <text evidence="4">The sequence shown here is derived from an EMBL/GenBank/DDBJ whole genome shotgun (WGS) entry which is preliminary data.</text>
</comment>
<evidence type="ECO:0000256" key="1">
    <source>
        <dbReference type="ARBA" id="ARBA00022741"/>
    </source>
</evidence>
<comment type="similarity">
    <text evidence="2">Belongs to the MoaD family.</text>
</comment>
<dbReference type="PANTHER" id="PTHR33359:SF1">
    <property type="entry name" value="MOLYBDOPTERIN SYNTHASE SULFUR CARRIER SUBUNIT"/>
    <property type="match status" value="1"/>
</dbReference>
<dbReference type="InterPro" id="IPR044672">
    <property type="entry name" value="MOCS2A"/>
</dbReference>
<organism evidence="4">
    <name type="scientific">Aquifex aeolicus</name>
    <dbReference type="NCBI Taxonomy" id="63363"/>
    <lineage>
        <taxon>Bacteria</taxon>
        <taxon>Pseudomonadati</taxon>
        <taxon>Aquificota</taxon>
        <taxon>Aquificia</taxon>
        <taxon>Aquificales</taxon>
        <taxon>Aquificaceae</taxon>
        <taxon>Aquifex</taxon>
    </lineage>
</organism>
<dbReference type="InterPro" id="IPR003749">
    <property type="entry name" value="ThiS/MoaD-like"/>
</dbReference>
<dbReference type="InterPro" id="IPR012675">
    <property type="entry name" value="Beta-grasp_dom_sf"/>
</dbReference>
<dbReference type="Gene3D" id="3.10.20.30">
    <property type="match status" value="1"/>
</dbReference>
<dbReference type="InterPro" id="IPR016155">
    <property type="entry name" value="Mopterin_synth/thiamin_S_b"/>
</dbReference>
<evidence type="ECO:0000256" key="3">
    <source>
        <dbReference type="ARBA" id="ARBA00024247"/>
    </source>
</evidence>
<proteinExistence type="inferred from homology"/>
<dbReference type="GO" id="GO:0000166">
    <property type="term" value="F:nucleotide binding"/>
    <property type="evidence" value="ECO:0007669"/>
    <property type="project" value="UniProtKB-KW"/>
</dbReference>
<name>A0A7C5QEI6_AQUAO</name>